<organism evidence="2 3">
    <name type="scientific">Ramazzottius varieornatus</name>
    <name type="common">Water bear</name>
    <name type="synonym">Tardigrade</name>
    <dbReference type="NCBI Taxonomy" id="947166"/>
    <lineage>
        <taxon>Eukaryota</taxon>
        <taxon>Metazoa</taxon>
        <taxon>Ecdysozoa</taxon>
        <taxon>Tardigrada</taxon>
        <taxon>Eutardigrada</taxon>
        <taxon>Parachela</taxon>
        <taxon>Hypsibioidea</taxon>
        <taxon>Ramazzottiidae</taxon>
        <taxon>Ramazzottius</taxon>
    </lineage>
</organism>
<reference evidence="2 3" key="1">
    <citation type="journal article" date="2016" name="Nat. Commun.">
        <title>Extremotolerant tardigrade genome and improved radiotolerance of human cultured cells by tardigrade-unique protein.</title>
        <authorList>
            <person name="Hashimoto T."/>
            <person name="Horikawa D.D."/>
            <person name="Saito Y."/>
            <person name="Kuwahara H."/>
            <person name="Kozuka-Hata H."/>
            <person name="Shin-I T."/>
            <person name="Minakuchi Y."/>
            <person name="Ohishi K."/>
            <person name="Motoyama A."/>
            <person name="Aizu T."/>
            <person name="Enomoto A."/>
            <person name="Kondo K."/>
            <person name="Tanaka S."/>
            <person name="Hara Y."/>
            <person name="Koshikawa S."/>
            <person name="Sagara H."/>
            <person name="Miura T."/>
            <person name="Yokobori S."/>
            <person name="Miyagawa K."/>
            <person name="Suzuki Y."/>
            <person name="Kubo T."/>
            <person name="Oyama M."/>
            <person name="Kohara Y."/>
            <person name="Fujiyama A."/>
            <person name="Arakawa K."/>
            <person name="Katayama T."/>
            <person name="Toyoda A."/>
            <person name="Kunieda T."/>
        </authorList>
    </citation>
    <scope>NUCLEOTIDE SEQUENCE [LARGE SCALE GENOMIC DNA]</scope>
    <source>
        <strain evidence="2 3">YOKOZUNA-1</strain>
    </source>
</reference>
<evidence type="ECO:0000313" key="3">
    <source>
        <dbReference type="Proteomes" id="UP000186922"/>
    </source>
</evidence>
<dbReference type="CDD" id="cd01667">
    <property type="entry name" value="TGS_ThrRS"/>
    <property type="match status" value="1"/>
</dbReference>
<gene>
    <name evidence="2" type="primary">RvY_03173-1</name>
    <name evidence="2" type="synonym">RvY_03173.1</name>
    <name evidence="2" type="ORF">RvY_03173</name>
</gene>
<dbReference type="GO" id="GO:0004829">
    <property type="term" value="F:threonine-tRNA ligase activity"/>
    <property type="evidence" value="ECO:0007669"/>
    <property type="project" value="TreeGrafter"/>
</dbReference>
<dbReference type="InterPro" id="IPR012675">
    <property type="entry name" value="Beta-grasp_dom_sf"/>
</dbReference>
<dbReference type="PANTHER" id="PTHR11451:SF44">
    <property type="entry name" value="THREONINE--TRNA LIGASE, CHLOROPLASTIC_MITOCHONDRIAL 2"/>
    <property type="match status" value="1"/>
</dbReference>
<comment type="caution">
    <text evidence="2">The sequence shown here is derived from an EMBL/GenBank/DDBJ whole genome shotgun (WGS) entry which is preliminary data.</text>
</comment>
<evidence type="ECO:0008006" key="4">
    <source>
        <dbReference type="Google" id="ProtNLM"/>
    </source>
</evidence>
<sequence length="356" mass="40779">MMLSRYRKLELICRKFSKNHVRFLSQPNLAVSADNASSTLGHETSSDSSTKAAITNDTIRARRNALFSAEKTRQIESVRRIEKIEVVYRGQNEAESCTLMMNKHLSTPYDCTLHIKQMIARRSALAVVDGKPWDMHRPLNASCDIQFLHFLEENPYEANMAFWRTGSLLLSYVADRAFRDDFFVQVHSWPYQELQPGSFLCDVGINLPEWTPREEELRAMTLIMTRLIAKKLPIERLEVSADLALKMFEDNQFKKAQIPSIAEKSASKERVTLYRVDDHVEISNGPMIANTGLFGRHQLTAVHPVNYHGVGQLYRFQGVALPAQQPLNYFAWNILQNRGRQFNSSSLSIVTDRKTP</sequence>
<dbReference type="Proteomes" id="UP000186922">
    <property type="component" value="Unassembled WGS sequence"/>
</dbReference>
<dbReference type="GO" id="GO:0005739">
    <property type="term" value="C:mitochondrion"/>
    <property type="evidence" value="ECO:0007669"/>
    <property type="project" value="TreeGrafter"/>
</dbReference>
<name>A0A1D1UXC2_RAMVA</name>
<dbReference type="EMBL" id="BDGG01000001">
    <property type="protein sequence ID" value="GAU90808.1"/>
    <property type="molecule type" value="Genomic_DNA"/>
</dbReference>
<protein>
    <recommendedName>
        <fullName evidence="4">TGS domain-containing protein</fullName>
    </recommendedName>
</protein>
<dbReference type="GO" id="GO:0000166">
    <property type="term" value="F:nucleotide binding"/>
    <property type="evidence" value="ECO:0007669"/>
    <property type="project" value="InterPro"/>
</dbReference>
<proteinExistence type="predicted"/>
<dbReference type="InterPro" id="IPR018163">
    <property type="entry name" value="Thr/Ala-tRNA-synth_IIc_edit"/>
</dbReference>
<accession>A0A1D1UXC2</accession>
<dbReference type="PANTHER" id="PTHR11451">
    <property type="entry name" value="THREONINE-TRNA LIGASE"/>
    <property type="match status" value="1"/>
</dbReference>
<dbReference type="AlphaFoldDB" id="A0A1D1UXC2"/>
<keyword evidence="1" id="KW-0648">Protein biosynthesis</keyword>
<dbReference type="STRING" id="947166.A0A1D1UXC2"/>
<evidence type="ECO:0000313" key="2">
    <source>
        <dbReference type="EMBL" id="GAU90808.1"/>
    </source>
</evidence>
<dbReference type="SUPFAM" id="SSF55186">
    <property type="entry name" value="ThrRS/AlaRS common domain"/>
    <property type="match status" value="1"/>
</dbReference>
<dbReference type="Gene3D" id="3.30.980.10">
    <property type="entry name" value="Threonyl-trna Synthetase, Chain A, domain 2"/>
    <property type="match status" value="1"/>
</dbReference>
<keyword evidence="3" id="KW-1185">Reference proteome</keyword>
<dbReference type="OrthoDB" id="5870821at2759"/>
<evidence type="ECO:0000256" key="1">
    <source>
        <dbReference type="ARBA" id="ARBA00022917"/>
    </source>
</evidence>
<dbReference type="Gene3D" id="3.10.20.30">
    <property type="match status" value="1"/>
</dbReference>
<dbReference type="GO" id="GO:0006435">
    <property type="term" value="P:threonyl-tRNA aminoacylation"/>
    <property type="evidence" value="ECO:0007669"/>
    <property type="project" value="TreeGrafter"/>
</dbReference>